<sequence>MSSRVVIRFKSIEGFRKNNEQVLKIIKDDTGADNFLAQPSYPPAYLPPPLSQEAIDQLKALDDVDVQIIPEDA</sequence>
<accession>A0A2V5II07</accession>
<dbReference type="Proteomes" id="UP000248817">
    <property type="component" value="Unassembled WGS sequence"/>
</dbReference>
<name>A0A2V5II07_9EURO</name>
<dbReference type="EMBL" id="KZ825480">
    <property type="protein sequence ID" value="PYI33814.1"/>
    <property type="molecule type" value="Genomic_DNA"/>
</dbReference>
<organism evidence="1 2">
    <name type="scientific">Aspergillus indologenus CBS 114.80</name>
    <dbReference type="NCBI Taxonomy" id="1450541"/>
    <lineage>
        <taxon>Eukaryota</taxon>
        <taxon>Fungi</taxon>
        <taxon>Dikarya</taxon>
        <taxon>Ascomycota</taxon>
        <taxon>Pezizomycotina</taxon>
        <taxon>Eurotiomycetes</taxon>
        <taxon>Eurotiomycetidae</taxon>
        <taxon>Eurotiales</taxon>
        <taxon>Aspergillaceae</taxon>
        <taxon>Aspergillus</taxon>
        <taxon>Aspergillus subgen. Circumdati</taxon>
    </lineage>
</organism>
<dbReference type="AlphaFoldDB" id="A0A2V5II07"/>
<keyword evidence="2" id="KW-1185">Reference proteome</keyword>
<evidence type="ECO:0000313" key="1">
    <source>
        <dbReference type="EMBL" id="PYI33814.1"/>
    </source>
</evidence>
<proteinExistence type="predicted"/>
<protein>
    <submittedName>
        <fullName evidence="1">Uncharacterized protein</fullName>
    </submittedName>
</protein>
<evidence type="ECO:0000313" key="2">
    <source>
        <dbReference type="Proteomes" id="UP000248817"/>
    </source>
</evidence>
<reference evidence="1 2" key="1">
    <citation type="submission" date="2018-02" db="EMBL/GenBank/DDBJ databases">
        <title>The genomes of Aspergillus section Nigri reveals drivers in fungal speciation.</title>
        <authorList>
            <consortium name="DOE Joint Genome Institute"/>
            <person name="Vesth T.C."/>
            <person name="Nybo J."/>
            <person name="Theobald S."/>
            <person name="Brandl J."/>
            <person name="Frisvad J.C."/>
            <person name="Nielsen K.F."/>
            <person name="Lyhne E.K."/>
            <person name="Kogle M.E."/>
            <person name="Kuo A."/>
            <person name="Riley R."/>
            <person name="Clum A."/>
            <person name="Nolan M."/>
            <person name="Lipzen A."/>
            <person name="Salamov A."/>
            <person name="Henrissat B."/>
            <person name="Wiebenga A."/>
            <person name="De vries R.P."/>
            <person name="Grigoriev I.V."/>
            <person name="Mortensen U.H."/>
            <person name="Andersen M.R."/>
            <person name="Baker S.E."/>
        </authorList>
    </citation>
    <scope>NUCLEOTIDE SEQUENCE [LARGE SCALE GENOMIC DNA]</scope>
    <source>
        <strain evidence="1 2">CBS 114.80</strain>
    </source>
</reference>
<gene>
    <name evidence="1" type="ORF">BP00DRAFT_423658</name>
</gene>